<comment type="caution">
    <text evidence="2">The sequence shown here is derived from an EMBL/GenBank/DDBJ whole genome shotgun (WGS) entry which is preliminary data.</text>
</comment>
<dbReference type="PANTHER" id="PTHR34222:SF37">
    <property type="entry name" value="RETROTRANSPOSON GAG DOMAIN-CONTAINING PROTEIN"/>
    <property type="match status" value="1"/>
</dbReference>
<protein>
    <submittedName>
        <fullName evidence="2">Uncharacterized protein</fullName>
    </submittedName>
</protein>
<dbReference type="PANTHER" id="PTHR34222">
    <property type="entry name" value="GAG_PRE-INTEGRS DOMAIN-CONTAINING PROTEIN"/>
    <property type="match status" value="1"/>
</dbReference>
<organism evidence="2 3">
    <name type="scientific">Vitis vinifera</name>
    <name type="common">Grape</name>
    <dbReference type="NCBI Taxonomy" id="29760"/>
    <lineage>
        <taxon>Eukaryota</taxon>
        <taxon>Viridiplantae</taxon>
        <taxon>Streptophyta</taxon>
        <taxon>Embryophyta</taxon>
        <taxon>Tracheophyta</taxon>
        <taxon>Spermatophyta</taxon>
        <taxon>Magnoliopsida</taxon>
        <taxon>eudicotyledons</taxon>
        <taxon>Gunneridae</taxon>
        <taxon>Pentapetalae</taxon>
        <taxon>rosids</taxon>
        <taxon>Vitales</taxon>
        <taxon>Vitaceae</taxon>
        <taxon>Viteae</taxon>
        <taxon>Vitis</taxon>
    </lineage>
</organism>
<dbReference type="EMBL" id="QGNW01000541">
    <property type="protein sequence ID" value="RVW68277.1"/>
    <property type="molecule type" value="Genomic_DNA"/>
</dbReference>
<gene>
    <name evidence="2" type="ORF">CK203_063583</name>
</gene>
<feature type="region of interest" description="Disordered" evidence="1">
    <location>
        <begin position="49"/>
        <end position="93"/>
    </location>
</feature>
<feature type="compositionally biased region" description="Basic and acidic residues" evidence="1">
    <location>
        <begin position="66"/>
        <end position="79"/>
    </location>
</feature>
<name>A0A438G7S3_VITVI</name>
<feature type="compositionally biased region" description="Polar residues" evidence="1">
    <location>
        <begin position="81"/>
        <end position="91"/>
    </location>
</feature>
<proteinExistence type="predicted"/>
<reference evidence="2 3" key="1">
    <citation type="journal article" date="2018" name="PLoS Genet.">
        <title>Population sequencing reveals clonal diversity and ancestral inbreeding in the grapevine cultivar Chardonnay.</title>
        <authorList>
            <person name="Roach M.J."/>
            <person name="Johnson D.L."/>
            <person name="Bohlmann J."/>
            <person name="van Vuuren H.J."/>
            <person name="Jones S.J."/>
            <person name="Pretorius I.S."/>
            <person name="Schmidt S.A."/>
            <person name="Borneman A.R."/>
        </authorList>
    </citation>
    <scope>NUCLEOTIDE SEQUENCE [LARGE SCALE GENOMIC DNA]</scope>
    <source>
        <strain evidence="3">cv. Chardonnay</strain>
        <tissue evidence="2">Leaf</tissue>
    </source>
</reference>
<evidence type="ECO:0000313" key="3">
    <source>
        <dbReference type="Proteomes" id="UP000288805"/>
    </source>
</evidence>
<accession>A0A438G7S3</accession>
<dbReference type="Proteomes" id="UP000288805">
    <property type="component" value="Unassembled WGS sequence"/>
</dbReference>
<feature type="compositionally biased region" description="Basic and acidic residues" evidence="1">
    <location>
        <begin position="1"/>
        <end position="13"/>
    </location>
</feature>
<sequence length="140" mass="15927">MKESRGMLQDKEAQPIIKNESTRSSNHDGVWCTYYKKPHHTKETCWKLHGKPQGVGRNGGFKGGQQRREAHLTHAEGHPYENSNLSSSETEGFNKEEIERLGNLLNSLKKQMDPVHLYNQTSFLLMPLVPQTHSTMILAS</sequence>
<dbReference type="AlphaFoldDB" id="A0A438G7S3"/>
<evidence type="ECO:0000313" key="2">
    <source>
        <dbReference type="EMBL" id="RVW68277.1"/>
    </source>
</evidence>
<evidence type="ECO:0000256" key="1">
    <source>
        <dbReference type="SAM" id="MobiDB-lite"/>
    </source>
</evidence>
<feature type="region of interest" description="Disordered" evidence="1">
    <location>
        <begin position="1"/>
        <end position="25"/>
    </location>
</feature>